<evidence type="ECO:0000313" key="1">
    <source>
        <dbReference type="EMBL" id="ACS41701.1"/>
    </source>
</evidence>
<dbReference type="KEGG" id="mea:Mex_1p4027"/>
<name>C5B1A0_METEA</name>
<dbReference type="HOGENOM" id="CLU_1784604_0_0_5"/>
<gene>
    <name evidence="1" type="ordered locus">MexAM1_META1p4027</name>
</gene>
<accession>C5B1A0</accession>
<keyword evidence="2" id="KW-1185">Reference proteome</keyword>
<reference evidence="1 2" key="1">
    <citation type="journal article" date="2009" name="PLoS ONE">
        <title>Methylobacterium genome sequences: a reference blueprint to investigate microbial metabolism of C1 compounds from natural and industrial sources.</title>
        <authorList>
            <person name="Vuilleumier S."/>
            <person name="Chistoserdova L."/>
            <person name="Lee M.-C."/>
            <person name="Bringel F."/>
            <person name="Lajus A."/>
            <person name="Zhou Y."/>
            <person name="Gourion B."/>
            <person name="Barbe V."/>
            <person name="Chang J."/>
            <person name="Cruveiller S."/>
            <person name="Dossat C."/>
            <person name="Gillett W."/>
            <person name="Gruffaz C."/>
            <person name="Haugen E."/>
            <person name="Hourcade E."/>
            <person name="Levy R."/>
            <person name="Mangenot S."/>
            <person name="Muller E."/>
            <person name="Nadalig T."/>
            <person name="Pagni M."/>
            <person name="Penny C."/>
            <person name="Peyraud R."/>
            <person name="Robinson D.G."/>
            <person name="Roche D."/>
            <person name="Rouy Z."/>
            <person name="Saenampechek C."/>
            <person name="Salvignol G."/>
            <person name="Vallenet D."/>
            <person name="Wu Z."/>
            <person name="Marx C.J."/>
            <person name="Vorholt J.A."/>
            <person name="Olson M.V."/>
            <person name="Kaul R."/>
            <person name="Weissenbach J."/>
            <person name="Medigue C."/>
            <person name="Lidstrom M.E."/>
        </authorList>
    </citation>
    <scope>NUCLEOTIDE SEQUENCE [LARGE SCALE GENOMIC DNA]</scope>
    <source>
        <strain evidence="2">ATCC 14718 / DSM 1338 / JCM 2805 / NCIMB 9133 / AM1</strain>
    </source>
</reference>
<dbReference type="AlphaFoldDB" id="C5B1A0"/>
<evidence type="ECO:0000313" key="2">
    <source>
        <dbReference type="Proteomes" id="UP000009081"/>
    </source>
</evidence>
<protein>
    <submittedName>
        <fullName evidence="1">Uncharacterized protein</fullName>
    </submittedName>
</protein>
<dbReference type="EMBL" id="CP001510">
    <property type="protein sequence ID" value="ACS41701.1"/>
    <property type="molecule type" value="Genomic_DNA"/>
</dbReference>
<dbReference type="Proteomes" id="UP000009081">
    <property type="component" value="Chromosome"/>
</dbReference>
<organism evidence="1 2">
    <name type="scientific">Methylorubrum extorquens (strain ATCC 14718 / DSM 1338 / JCM 2805 / NCIMB 9133 / AM1)</name>
    <name type="common">Methylobacterium extorquens</name>
    <dbReference type="NCBI Taxonomy" id="272630"/>
    <lineage>
        <taxon>Bacteria</taxon>
        <taxon>Pseudomonadati</taxon>
        <taxon>Pseudomonadota</taxon>
        <taxon>Alphaproteobacteria</taxon>
        <taxon>Hyphomicrobiales</taxon>
        <taxon>Methylobacteriaceae</taxon>
        <taxon>Methylorubrum</taxon>
    </lineage>
</organism>
<dbReference type="RefSeq" id="WP_015857213.1">
    <property type="nucleotide sequence ID" value="NC_012808.1"/>
</dbReference>
<dbReference type="STRING" id="272630.MexAM1_META1p4027"/>
<proteinExistence type="predicted"/>
<sequence>MSLTSGSVEFADVVNRTVGASGGTAAVAHDAGAVPRPWSFFNATFFSSVALGYTVQASNSADFSNALIVSSRKTVAGAATNITLCITFRYYRAYVTNPSTSATAPNTFGHTDFSAGRKAGWRPSRRSRTHDIRTCALCHSILRAR</sequence>